<dbReference type="InterPro" id="IPR053238">
    <property type="entry name" value="RING-H2_zinc_finger"/>
</dbReference>
<dbReference type="GO" id="GO:0008270">
    <property type="term" value="F:zinc ion binding"/>
    <property type="evidence" value="ECO:0007669"/>
    <property type="project" value="UniProtKB-KW"/>
</dbReference>
<dbReference type="PANTHER" id="PTHR14155:SF627">
    <property type="entry name" value="OS06G0192800 PROTEIN"/>
    <property type="match status" value="1"/>
</dbReference>
<evidence type="ECO:0000256" key="3">
    <source>
        <dbReference type="ARBA" id="ARBA00022833"/>
    </source>
</evidence>
<proteinExistence type="predicted"/>
<feature type="region of interest" description="Disordered" evidence="4">
    <location>
        <begin position="272"/>
        <end position="308"/>
    </location>
</feature>
<keyword evidence="1" id="KW-0479">Metal-binding</keyword>
<evidence type="ECO:0000259" key="5">
    <source>
        <dbReference type="PROSITE" id="PS50089"/>
    </source>
</evidence>
<dbReference type="SUPFAM" id="SSF57850">
    <property type="entry name" value="RING/U-box"/>
    <property type="match status" value="1"/>
</dbReference>
<dbReference type="PANTHER" id="PTHR14155">
    <property type="entry name" value="RING FINGER DOMAIN-CONTAINING"/>
    <property type="match status" value="1"/>
</dbReference>
<dbReference type="InterPro" id="IPR013083">
    <property type="entry name" value="Znf_RING/FYVE/PHD"/>
</dbReference>
<evidence type="ECO:0000313" key="6">
    <source>
        <dbReference type="EMBL" id="QHT74296.1"/>
    </source>
</evidence>
<dbReference type="AlphaFoldDB" id="A0A6C0H240"/>
<reference evidence="6" key="1">
    <citation type="journal article" date="2020" name="Nature">
        <title>Giant virus diversity and host interactions through global metagenomics.</title>
        <authorList>
            <person name="Schulz F."/>
            <person name="Roux S."/>
            <person name="Paez-Espino D."/>
            <person name="Jungbluth S."/>
            <person name="Walsh D.A."/>
            <person name="Denef V.J."/>
            <person name="McMahon K.D."/>
            <person name="Konstantinidis K.T."/>
            <person name="Eloe-Fadrosh E.A."/>
            <person name="Kyrpides N.C."/>
            <person name="Woyke T."/>
        </authorList>
    </citation>
    <scope>NUCLEOTIDE SEQUENCE</scope>
    <source>
        <strain evidence="6">GVMAG-M-3300023179-59</strain>
    </source>
</reference>
<organism evidence="6">
    <name type="scientific">viral metagenome</name>
    <dbReference type="NCBI Taxonomy" id="1070528"/>
    <lineage>
        <taxon>unclassified sequences</taxon>
        <taxon>metagenomes</taxon>
        <taxon>organismal metagenomes</taxon>
    </lineage>
</organism>
<keyword evidence="2" id="KW-0863">Zinc-finger</keyword>
<name>A0A6C0H240_9ZZZZ</name>
<evidence type="ECO:0000256" key="2">
    <source>
        <dbReference type="ARBA" id="ARBA00022771"/>
    </source>
</evidence>
<dbReference type="Gene3D" id="3.30.40.10">
    <property type="entry name" value="Zinc/RING finger domain, C3HC4 (zinc finger)"/>
    <property type="match status" value="1"/>
</dbReference>
<evidence type="ECO:0000256" key="1">
    <source>
        <dbReference type="ARBA" id="ARBA00022723"/>
    </source>
</evidence>
<sequence>MSTNNQRVASINETIRAEIRRIIDMLENLGDRESEQPHRAGAQQPPSETLIYTQLLETIINEYSHNIRDYQANIRCTLQILYELITMNRPHRNSFTNVPPIYSLPSYARSREYYETNHEQRHPRTFGQQHSPPNQRNNDFIRESQRTNIRNIFQRYTNPVTTAEPILPSAQRTFRFPDVFQNVIVRPSRRQISLAVDRFTYTDGMVLQNTSCPITLEDFQDTDQLMRIRYCGHCFRQHALNNWFRENVRCPVCRYDIRDFVIQRAEDLSANTQTSWEDRDTENNQDNTADEETLSELSNESSPPDLNEIVNETTNTFIRTMTTDITNLFNDYMNQSNVSIPTDISNSLIYRFEIPIYYNQEYYDNSDNFIEQEPID</sequence>
<dbReference type="EMBL" id="MN739849">
    <property type="protein sequence ID" value="QHT74296.1"/>
    <property type="molecule type" value="Genomic_DNA"/>
</dbReference>
<protein>
    <recommendedName>
        <fullName evidence="5">RING-type domain-containing protein</fullName>
    </recommendedName>
</protein>
<keyword evidence="3" id="KW-0862">Zinc</keyword>
<accession>A0A6C0H240</accession>
<dbReference type="Pfam" id="PF13639">
    <property type="entry name" value="zf-RING_2"/>
    <property type="match status" value="1"/>
</dbReference>
<dbReference type="PROSITE" id="PS50089">
    <property type="entry name" value="ZF_RING_2"/>
    <property type="match status" value="1"/>
</dbReference>
<feature type="domain" description="RING-type" evidence="5">
    <location>
        <begin position="212"/>
        <end position="254"/>
    </location>
</feature>
<dbReference type="InterPro" id="IPR001841">
    <property type="entry name" value="Znf_RING"/>
</dbReference>
<evidence type="ECO:0000256" key="4">
    <source>
        <dbReference type="SAM" id="MobiDB-lite"/>
    </source>
</evidence>